<feature type="compositionally biased region" description="Basic residues" evidence="11">
    <location>
        <begin position="433"/>
        <end position="456"/>
    </location>
</feature>
<dbReference type="Pfam" id="PF17907">
    <property type="entry name" value="AWS"/>
    <property type="match status" value="1"/>
</dbReference>
<feature type="compositionally biased region" description="Polar residues" evidence="11">
    <location>
        <begin position="1389"/>
        <end position="1415"/>
    </location>
</feature>
<accession>A0A1S3U4P3</accession>
<dbReference type="PROSITE" id="PS50868">
    <property type="entry name" value="POST_SET"/>
    <property type="match status" value="1"/>
</dbReference>
<feature type="domain" description="Post-SET" evidence="13">
    <location>
        <begin position="1237"/>
        <end position="1253"/>
    </location>
</feature>
<evidence type="ECO:0000256" key="5">
    <source>
        <dbReference type="ARBA" id="ARBA00022679"/>
    </source>
</evidence>
<dbReference type="SMART" id="SM00508">
    <property type="entry name" value="PostSET"/>
    <property type="match status" value="1"/>
</dbReference>
<evidence type="ECO:0000256" key="6">
    <source>
        <dbReference type="ARBA" id="ARBA00022691"/>
    </source>
</evidence>
<dbReference type="GO" id="GO:0032259">
    <property type="term" value="P:methylation"/>
    <property type="evidence" value="ECO:0007669"/>
    <property type="project" value="UniProtKB-KW"/>
</dbReference>
<keyword evidence="6" id="KW-0949">S-adenosyl-L-methionine</keyword>
<dbReference type="Proteomes" id="UP000087766">
    <property type="component" value="Chromosome 5"/>
</dbReference>
<evidence type="ECO:0000256" key="2">
    <source>
        <dbReference type="ARBA" id="ARBA00004286"/>
    </source>
</evidence>
<evidence type="ECO:0000313" key="16">
    <source>
        <dbReference type="Proteomes" id="UP000087766"/>
    </source>
</evidence>
<feature type="region of interest" description="Disordered" evidence="11">
    <location>
        <begin position="431"/>
        <end position="457"/>
    </location>
</feature>
<dbReference type="InterPro" id="IPR006560">
    <property type="entry name" value="AWS_dom"/>
</dbReference>
<gene>
    <name evidence="17 18" type="primary">LOC106761887</name>
</gene>
<dbReference type="RefSeq" id="XP_014500970.1">
    <property type="nucleotide sequence ID" value="XM_014645484.2"/>
</dbReference>
<feature type="region of interest" description="Disordered" evidence="11">
    <location>
        <begin position="1267"/>
        <end position="1350"/>
    </location>
</feature>
<dbReference type="GO" id="GO:0008270">
    <property type="term" value="F:zinc ion binding"/>
    <property type="evidence" value="ECO:0007669"/>
    <property type="project" value="UniProtKB-KW"/>
</dbReference>
<keyword evidence="16" id="KW-1185">Reference proteome</keyword>
<name>A0A1S3U4P3_VIGRR</name>
<dbReference type="PROSITE" id="PS51215">
    <property type="entry name" value="AWS"/>
    <property type="match status" value="1"/>
</dbReference>
<feature type="domain" description="AWS" evidence="15">
    <location>
        <begin position="1060"/>
        <end position="1110"/>
    </location>
</feature>
<evidence type="ECO:0000259" key="14">
    <source>
        <dbReference type="PROSITE" id="PS51050"/>
    </source>
</evidence>
<evidence type="ECO:0000259" key="13">
    <source>
        <dbReference type="PROSITE" id="PS50868"/>
    </source>
</evidence>
<evidence type="ECO:0000256" key="7">
    <source>
        <dbReference type="ARBA" id="ARBA00022723"/>
    </source>
</evidence>
<dbReference type="Pfam" id="PF07496">
    <property type="entry name" value="zf-CW"/>
    <property type="match status" value="1"/>
</dbReference>
<feature type="region of interest" description="Disordered" evidence="11">
    <location>
        <begin position="134"/>
        <end position="168"/>
    </location>
</feature>
<keyword evidence="3" id="KW-0158">Chromosome</keyword>
<dbReference type="CDD" id="cd19172">
    <property type="entry name" value="SET_SETD2"/>
    <property type="match status" value="1"/>
</dbReference>
<evidence type="ECO:0000256" key="10">
    <source>
        <dbReference type="ARBA" id="ARBA00023242"/>
    </source>
</evidence>
<evidence type="ECO:0000256" key="8">
    <source>
        <dbReference type="ARBA" id="ARBA00022771"/>
    </source>
</evidence>
<evidence type="ECO:0000259" key="15">
    <source>
        <dbReference type="PROSITE" id="PS51215"/>
    </source>
</evidence>
<feature type="compositionally biased region" description="Basic residues" evidence="11">
    <location>
        <begin position="743"/>
        <end position="757"/>
    </location>
</feature>
<dbReference type="Gene3D" id="2.170.270.10">
    <property type="entry name" value="SET domain"/>
    <property type="match status" value="1"/>
</dbReference>
<keyword evidence="9" id="KW-0862">Zinc</keyword>
<dbReference type="RefSeq" id="XP_014500971.1">
    <property type="nucleotide sequence ID" value="XM_014645485.2"/>
</dbReference>
<feature type="domain" description="CW-type" evidence="14">
    <location>
        <begin position="946"/>
        <end position="1000"/>
    </location>
</feature>
<dbReference type="PROSITE" id="PS50280">
    <property type="entry name" value="SET"/>
    <property type="match status" value="1"/>
</dbReference>
<evidence type="ECO:0000256" key="3">
    <source>
        <dbReference type="ARBA" id="ARBA00022454"/>
    </source>
</evidence>
<dbReference type="OrthoDB" id="422362at2759"/>
<feature type="domain" description="SET" evidence="12">
    <location>
        <begin position="1112"/>
        <end position="1229"/>
    </location>
</feature>
<dbReference type="InterPro" id="IPR050777">
    <property type="entry name" value="SET2_Histone-Lys_MeTrsfase"/>
</dbReference>
<dbReference type="GO" id="GO:0005634">
    <property type="term" value="C:nucleus"/>
    <property type="evidence" value="ECO:0007669"/>
    <property type="project" value="UniProtKB-SubCell"/>
</dbReference>
<dbReference type="PROSITE" id="PS51050">
    <property type="entry name" value="ZF_CW"/>
    <property type="match status" value="1"/>
</dbReference>
<feature type="region of interest" description="Disordered" evidence="11">
    <location>
        <begin position="833"/>
        <end position="880"/>
    </location>
</feature>
<dbReference type="KEGG" id="vra:106761887"/>
<keyword evidence="4" id="KW-0489">Methyltransferase</keyword>
<dbReference type="GeneID" id="106761887"/>
<protein>
    <submittedName>
        <fullName evidence="17 18">Histone-lysine N-methyltransferase ASHH2 isoform X1</fullName>
    </submittedName>
</protein>
<dbReference type="InterPro" id="IPR046341">
    <property type="entry name" value="SET_dom_sf"/>
</dbReference>
<dbReference type="InterPro" id="IPR003616">
    <property type="entry name" value="Post-SET_dom"/>
</dbReference>
<dbReference type="GO" id="GO:0046975">
    <property type="term" value="F:histone H3K36 methyltransferase activity"/>
    <property type="evidence" value="ECO:0007669"/>
    <property type="project" value="InterPro"/>
</dbReference>
<comment type="subcellular location">
    <subcellularLocation>
        <location evidence="2">Chromosome</location>
    </subcellularLocation>
    <subcellularLocation>
        <location evidence="1">Nucleus</location>
    </subcellularLocation>
</comment>
<organism evidence="16 18">
    <name type="scientific">Vigna radiata var. radiata</name>
    <name type="common">Mung bean</name>
    <name type="synonym">Phaseolus aureus</name>
    <dbReference type="NCBI Taxonomy" id="3916"/>
    <lineage>
        <taxon>Eukaryota</taxon>
        <taxon>Viridiplantae</taxon>
        <taxon>Streptophyta</taxon>
        <taxon>Embryophyta</taxon>
        <taxon>Tracheophyta</taxon>
        <taxon>Spermatophyta</taxon>
        <taxon>Magnoliopsida</taxon>
        <taxon>eudicotyledons</taxon>
        <taxon>Gunneridae</taxon>
        <taxon>Pentapetalae</taxon>
        <taxon>rosids</taxon>
        <taxon>fabids</taxon>
        <taxon>Fabales</taxon>
        <taxon>Fabaceae</taxon>
        <taxon>Papilionoideae</taxon>
        <taxon>50 kb inversion clade</taxon>
        <taxon>NPAAA clade</taxon>
        <taxon>indigoferoid/millettioid clade</taxon>
        <taxon>Phaseoleae</taxon>
        <taxon>Vigna</taxon>
    </lineage>
</organism>
<dbReference type="PANTHER" id="PTHR22884">
    <property type="entry name" value="SET DOMAIN PROTEINS"/>
    <property type="match status" value="1"/>
</dbReference>
<keyword evidence="8" id="KW-0863">Zinc-finger</keyword>
<feature type="region of interest" description="Disordered" evidence="11">
    <location>
        <begin position="732"/>
        <end position="768"/>
    </location>
</feature>
<evidence type="ECO:0000313" key="17">
    <source>
        <dbReference type="RefSeq" id="XP_014500970.1"/>
    </source>
</evidence>
<keyword evidence="7" id="KW-0479">Metal-binding</keyword>
<dbReference type="Gene3D" id="3.30.40.100">
    <property type="match status" value="1"/>
</dbReference>
<dbReference type="FunFam" id="2.170.270.10:FF:000035">
    <property type="entry name" value="Histone-lysine N-methyltransferase"/>
    <property type="match status" value="1"/>
</dbReference>
<evidence type="ECO:0000259" key="12">
    <source>
        <dbReference type="PROSITE" id="PS50280"/>
    </source>
</evidence>
<evidence type="ECO:0000256" key="9">
    <source>
        <dbReference type="ARBA" id="ARBA00022833"/>
    </source>
</evidence>
<feature type="region of interest" description="Disordered" evidence="11">
    <location>
        <begin position="1362"/>
        <end position="1449"/>
    </location>
</feature>
<feature type="compositionally biased region" description="Basic and acidic residues" evidence="11">
    <location>
        <begin position="1416"/>
        <end position="1427"/>
    </location>
</feature>
<dbReference type="STRING" id="3916.A0A1S3U4P3"/>
<sequence>MRSCGRSATVNDPSGGSVIEQHLYSEVAEQVVSVQESCLEVACNVVDSNADLSTVTDGYEGEDFVGSARCIDEGSCDALGLASECENADLLSLEKPAEDDCLNCLGVSYGGIEVPCASSGPEGNFQGEENFDLRSRPLTTDDSPRHCAQQDGQKDDKSHVSPAAGDESVVGGKIDDTCLLGDVFNHVLDFRDSEMSLELESVADLLVDCNQQNEQQEMMRNADSLFNVVEKCDNLIGTEADACRHISPTVDMEVPSGALYADTEVDSTSDPKDGEVQNSTCEEKVKSFVDEEIIVINSCVKMSSSPGCQGTVESSSVDSPCEPALLDPGCEMKNDVLQIEDAFCKLKDCSSEETSNSTFRKPFSPESGLPWVASIANCSSKDVSDLHCKGDDVSTPTATNNAVDDPGKMVNDGKEALNVDCITESIPLLSQRSSRRSKVGRKTQTKKASRRGKNKTKVTCPNGDYMKLYSEAARKKRSCFSKPARSSIWGLIGNIEHFFEHDSEHAVREAVCQEFGKARSKRQSGKAVKNNASTGSLSSVKKCPVSTTRVRLKIKFGKEPDLSCSNVLTPESVDGLASASYLESGSASQKIASNLEDKMLKVVTLGNTESFNNNVDKDDLVRNGQVANSPIEGHTEITEKADGDVEEHCLAAPPEKVIEALIEPINNKGMDPGTSPDSEVINSIPEVHVAERHEEDLHDAVLGSSKELNSKVDATVSKRGKKKDKLISSGICITEDESQGPPRNRRGKQSKNRRGKKNCTGAISSLDLSTPTQINKSVSSKQLCPESLSLSGETELGRTAEALKVKNDMDINTSCKPSVDNGFSESQVSENMLSSARPLGRKLPKSLRPSKVSRTKFKASDSADRKKTTCTRKEKQKKPIVKSEVKRKGASLKITCEMEDRPHAEANIGNHKLDAIRKINAEDNKVSVNISSLDTLSGVGLGGQLPSPRNAWVRCDDCYKWRRIPAVLADLIDETNRTWTCKDSSDRAFADCAVPQEKSNAEINAELGLSDASGDEDAYEGSKNFKELEYRPPFVSQGSTFTHIFTNEFLHRSHKTQTIDEIMVCHCKAPQEGKFGCGDECLNRMLNIECAQGTCPCGDRCSNQQFQKRKYASLRWFKCGKKGYGLKALGNVAKGQFLIEYVGEVLDMQTYEARQREYALKGHRHFYFMTLNGSEVIDASAKGNLGRFINHSCDPNCRTEKWMVNGEICIGLFALRDIKQDEELTFDYNYVRVFGAAAKKCYCGSPSCRGYIGGGDPLNAELIVQSDSEEEFPEPVMLTRDGKIEEAPKYCNNDDTESARNMLKGRDVLEKSTSAIDSDGSPEKESSMNPTSAVSLLQSSAEMEDSKGKLPSAIRVEEISQQMEDVTSKPMPAVQGYEKEKESEFADKTSPTQRLETTSPLTASSKILTNSTGSNRESKSEIIEGKKNPKLNGSVKKGKVHTSPPNGLKAEVTANRLQLSSVKHKKVEGSSNGRFEAVQEKLNELLDGDGGISKRKDATKGYLKLLFLTVASGDRSNGEAIQSNRDLSMILDALLKTKSRAVLNDIINKNGLQMLHNIMKQYRQDFKKIPILRKLLKVLEYLAASKILTPEQINGGPPCHGMESFRESMLSLTEHDDKQVHQIARSFRDRWFPRPNRKHGYLDRDDNRMESHRTFNGNRFSASHCHRHEQDLRAAEVIDCSQQSMHVTTPVDADTQESCPAHSVDVVEIKGPKKRKRKSRWDQPGESNSLSDAVMSSVGESQNIHEDVPPGFSCPLNASSLNSGNLVLQNASRSGCPSDLVVGHSKRKFNSRLPVAYGMPWSVAQQYGTPHTEFPERWVTAPGIPFVPFPPLPPYPRDNKDSQPSNNYIAMIIDQPAEAMTRDHSAEVKEGDNSSMVTCCADDMIPSTTSANPEESNLLFEDNEAKRMKGDSHDLVTKYYRQQKWNNSKIHRPWFRRNAWKCNENNSNGDMCSIGVDVPKESEDTCDAEDAICREEKGGNNIY</sequence>
<evidence type="ECO:0000256" key="11">
    <source>
        <dbReference type="SAM" id="MobiDB-lite"/>
    </source>
</evidence>
<dbReference type="FunFam" id="3.30.40.100:FF:000006">
    <property type="entry name" value="Histone-lysine N-methyltransferase"/>
    <property type="match status" value="1"/>
</dbReference>
<evidence type="ECO:0000256" key="1">
    <source>
        <dbReference type="ARBA" id="ARBA00004123"/>
    </source>
</evidence>
<reference evidence="16" key="1">
    <citation type="journal article" date="2014" name="Nat. Commun.">
        <title>Genome sequence of mungbean and insights into evolution within Vigna species.</title>
        <authorList>
            <person name="Kang Y.J."/>
            <person name="Kim S.K."/>
            <person name="Kim M.Y."/>
            <person name="Lestari P."/>
            <person name="Kim K.H."/>
            <person name="Ha B.K."/>
            <person name="Jun T.H."/>
            <person name="Hwang W.J."/>
            <person name="Lee T."/>
            <person name="Lee J."/>
            <person name="Shim S."/>
            <person name="Yoon M.Y."/>
            <person name="Jang Y.E."/>
            <person name="Han K.S."/>
            <person name="Taeprayoon P."/>
            <person name="Yoon N."/>
            <person name="Somta P."/>
            <person name="Tanya P."/>
            <person name="Kim K.S."/>
            <person name="Gwag J.G."/>
            <person name="Moon J.K."/>
            <person name="Lee Y.H."/>
            <person name="Park B.S."/>
            <person name="Bombarely A."/>
            <person name="Doyle J.J."/>
            <person name="Jackson S.A."/>
            <person name="Schafleitner R."/>
            <person name="Srinives P."/>
            <person name="Varshney R.K."/>
            <person name="Lee S.H."/>
        </authorList>
    </citation>
    <scope>NUCLEOTIDE SEQUENCE [LARGE SCALE GENOMIC DNA]</scope>
    <source>
        <strain evidence="16">cv. VC1973A</strain>
    </source>
</reference>
<dbReference type="Pfam" id="PF00856">
    <property type="entry name" value="SET"/>
    <property type="match status" value="1"/>
</dbReference>
<dbReference type="SMART" id="SM00570">
    <property type="entry name" value="AWS"/>
    <property type="match status" value="1"/>
</dbReference>
<keyword evidence="5" id="KW-0808">Transferase</keyword>
<dbReference type="SMART" id="SM00317">
    <property type="entry name" value="SET"/>
    <property type="match status" value="1"/>
</dbReference>
<reference evidence="17 18" key="2">
    <citation type="submission" date="2025-04" db="UniProtKB">
        <authorList>
            <consortium name="RefSeq"/>
        </authorList>
    </citation>
    <scope>IDENTIFICATION</scope>
    <source>
        <tissue evidence="17 18">Leaf</tissue>
    </source>
</reference>
<feature type="compositionally biased region" description="Basic and acidic residues" evidence="11">
    <location>
        <begin position="1377"/>
        <end position="1387"/>
    </location>
</feature>
<dbReference type="SUPFAM" id="SSF82199">
    <property type="entry name" value="SET domain"/>
    <property type="match status" value="1"/>
</dbReference>
<proteinExistence type="predicted"/>
<dbReference type="GO" id="GO:0005694">
    <property type="term" value="C:chromosome"/>
    <property type="evidence" value="ECO:0007669"/>
    <property type="project" value="UniProtKB-SubCell"/>
</dbReference>
<feature type="region of interest" description="Disordered" evidence="11">
    <location>
        <begin position="1708"/>
        <end position="1746"/>
    </location>
</feature>
<dbReference type="InterPro" id="IPR001214">
    <property type="entry name" value="SET_dom"/>
</dbReference>
<evidence type="ECO:0000256" key="4">
    <source>
        <dbReference type="ARBA" id="ARBA00022603"/>
    </source>
</evidence>
<dbReference type="InterPro" id="IPR011124">
    <property type="entry name" value="Znf_CW"/>
</dbReference>
<feature type="compositionally biased region" description="Basic and acidic residues" evidence="11">
    <location>
        <begin position="858"/>
        <end position="873"/>
    </location>
</feature>
<evidence type="ECO:0000313" key="18">
    <source>
        <dbReference type="RefSeq" id="XP_014500971.1"/>
    </source>
</evidence>
<keyword evidence="10" id="KW-0539">Nucleus</keyword>
<dbReference type="InterPro" id="IPR044437">
    <property type="entry name" value="SETD2/Set2_SET"/>
</dbReference>
<feature type="compositionally biased region" description="Polar residues" evidence="11">
    <location>
        <begin position="1327"/>
        <end position="1341"/>
    </location>
</feature>